<dbReference type="InterPro" id="IPR000589">
    <property type="entry name" value="Ribosomal_uS15"/>
</dbReference>
<keyword evidence="4" id="KW-0699">rRNA-binding</keyword>
<keyword evidence="2 4" id="KW-0687">Ribonucleoprotein</keyword>
<evidence type="ECO:0000256" key="2">
    <source>
        <dbReference type="ARBA" id="ARBA00023274"/>
    </source>
</evidence>
<dbReference type="SMART" id="SM01387">
    <property type="entry name" value="Ribosomal_S15"/>
    <property type="match status" value="1"/>
</dbReference>
<dbReference type="NCBIfam" id="TIGR00952">
    <property type="entry name" value="S15_bact"/>
    <property type="match status" value="1"/>
</dbReference>
<dbReference type="EMBL" id="JAAZON010000007">
    <property type="protein sequence ID" value="NMC61566.1"/>
    <property type="molecule type" value="Genomic_DNA"/>
</dbReference>
<evidence type="ECO:0000256" key="1">
    <source>
        <dbReference type="ARBA" id="ARBA00022980"/>
    </source>
</evidence>
<dbReference type="InterPro" id="IPR005290">
    <property type="entry name" value="Ribosomal_uS15_bac-type"/>
</dbReference>
<comment type="similarity">
    <text evidence="4 5">Belongs to the universal ribosomal protein uS15 family.</text>
</comment>
<organism evidence="6 7">
    <name type="scientific">SAR324 cluster bacterium</name>
    <dbReference type="NCBI Taxonomy" id="2024889"/>
    <lineage>
        <taxon>Bacteria</taxon>
        <taxon>Deltaproteobacteria</taxon>
        <taxon>SAR324 cluster</taxon>
    </lineage>
</organism>
<dbReference type="GO" id="GO:0006412">
    <property type="term" value="P:translation"/>
    <property type="evidence" value="ECO:0007669"/>
    <property type="project" value="UniProtKB-UniRule"/>
</dbReference>
<dbReference type="GO" id="GO:0019843">
    <property type="term" value="F:rRNA binding"/>
    <property type="evidence" value="ECO:0007669"/>
    <property type="project" value="UniProtKB-UniRule"/>
</dbReference>
<name>A0A7X9FNV0_9DELT</name>
<evidence type="ECO:0000256" key="5">
    <source>
        <dbReference type="RuleBase" id="RU003919"/>
    </source>
</evidence>
<accession>A0A7X9FNV0</accession>
<evidence type="ECO:0000256" key="4">
    <source>
        <dbReference type="HAMAP-Rule" id="MF_01343"/>
    </source>
</evidence>
<dbReference type="FunFam" id="1.10.287.10:FF:000002">
    <property type="entry name" value="30S ribosomal protein S15"/>
    <property type="match status" value="1"/>
</dbReference>
<dbReference type="Proteomes" id="UP000524246">
    <property type="component" value="Unassembled WGS sequence"/>
</dbReference>
<dbReference type="Pfam" id="PF00312">
    <property type="entry name" value="Ribosomal_S15"/>
    <property type="match status" value="1"/>
</dbReference>
<proteinExistence type="inferred from homology"/>
<dbReference type="GO" id="GO:0022627">
    <property type="term" value="C:cytosolic small ribosomal subunit"/>
    <property type="evidence" value="ECO:0007669"/>
    <property type="project" value="TreeGrafter"/>
</dbReference>
<comment type="subunit">
    <text evidence="3 4">Part of the 30S ribosomal subunit. Forms a bridge to the 50S subunit in the 70S ribosome, contacting the 23S rRNA.</text>
</comment>
<evidence type="ECO:0000256" key="3">
    <source>
        <dbReference type="ARBA" id="ARBA00064542"/>
    </source>
</evidence>
<dbReference type="PANTHER" id="PTHR23321">
    <property type="entry name" value="RIBOSOMAL PROTEIN S15, BACTERIAL AND ORGANELLAR"/>
    <property type="match status" value="1"/>
</dbReference>
<dbReference type="PANTHER" id="PTHR23321:SF26">
    <property type="entry name" value="SMALL RIBOSOMAL SUBUNIT PROTEIN US15M"/>
    <property type="match status" value="1"/>
</dbReference>
<dbReference type="InterPro" id="IPR009068">
    <property type="entry name" value="uS15_NS1_RNA-bd_sf"/>
</dbReference>
<dbReference type="AlphaFoldDB" id="A0A7X9FNV0"/>
<evidence type="ECO:0000313" key="6">
    <source>
        <dbReference type="EMBL" id="NMC61566.1"/>
    </source>
</evidence>
<reference evidence="6 7" key="1">
    <citation type="journal article" date="2020" name="Biotechnol. Biofuels">
        <title>New insights from the biogas microbiome by comprehensive genome-resolved metagenomics of nearly 1600 species originating from multiple anaerobic digesters.</title>
        <authorList>
            <person name="Campanaro S."/>
            <person name="Treu L."/>
            <person name="Rodriguez-R L.M."/>
            <person name="Kovalovszki A."/>
            <person name="Ziels R.M."/>
            <person name="Maus I."/>
            <person name="Zhu X."/>
            <person name="Kougias P.G."/>
            <person name="Basile A."/>
            <person name="Luo G."/>
            <person name="Schluter A."/>
            <person name="Konstantinidis K.T."/>
            <person name="Angelidaki I."/>
        </authorList>
    </citation>
    <scope>NUCLEOTIDE SEQUENCE [LARGE SCALE GENOMIC DNA]</scope>
    <source>
        <strain evidence="6">AS27yjCOA_65</strain>
    </source>
</reference>
<dbReference type="Gene3D" id="6.10.250.3130">
    <property type="match status" value="1"/>
</dbReference>
<dbReference type="SUPFAM" id="SSF47060">
    <property type="entry name" value="S15/NS1 RNA-binding domain"/>
    <property type="match status" value="1"/>
</dbReference>
<dbReference type="HAMAP" id="MF_01343_B">
    <property type="entry name" value="Ribosomal_uS15_B"/>
    <property type="match status" value="1"/>
</dbReference>
<comment type="function">
    <text evidence="4">One of the primary rRNA binding proteins, it binds directly to 16S rRNA where it helps nucleate assembly of the platform of the 30S subunit by binding and bridging several RNA helices of the 16S rRNA.</text>
</comment>
<keyword evidence="1 4" id="KW-0689">Ribosomal protein</keyword>
<dbReference type="CDD" id="cd00353">
    <property type="entry name" value="Ribosomal_S15p_S13e"/>
    <property type="match status" value="1"/>
</dbReference>
<evidence type="ECO:0000313" key="7">
    <source>
        <dbReference type="Proteomes" id="UP000524246"/>
    </source>
</evidence>
<protein>
    <recommendedName>
        <fullName evidence="4">Small ribosomal subunit protein uS15</fullName>
    </recommendedName>
</protein>
<comment type="function">
    <text evidence="4">Forms an intersubunit bridge (bridge B4) with the 23S rRNA of the 50S subunit in the ribosome.</text>
</comment>
<keyword evidence="4" id="KW-0694">RNA-binding</keyword>
<comment type="caution">
    <text evidence="6">The sequence shown here is derived from an EMBL/GenBank/DDBJ whole genome shotgun (WGS) entry which is preliminary data.</text>
</comment>
<sequence length="90" mass="10328">MALGSASDKLSVIKQYQLKENDTGSPEVQVALLTKRLETLSSHFANNAHDNHSRRGMMKLISRRKSLLDFLRREDVERYRTLISSLGLRK</sequence>
<gene>
    <name evidence="4 6" type="primary">rpsO</name>
    <name evidence="6" type="ORF">GYA55_00205</name>
</gene>
<dbReference type="GO" id="GO:0003735">
    <property type="term" value="F:structural constituent of ribosome"/>
    <property type="evidence" value="ECO:0007669"/>
    <property type="project" value="InterPro"/>
</dbReference>
<dbReference type="Gene3D" id="1.10.287.10">
    <property type="entry name" value="S15/NS1, RNA-binding"/>
    <property type="match status" value="1"/>
</dbReference>